<dbReference type="GO" id="GO:0006750">
    <property type="term" value="P:glutathione biosynthetic process"/>
    <property type="evidence" value="ECO:0007669"/>
    <property type="project" value="UniProtKB-UniRule"/>
</dbReference>
<organism evidence="11 12">
    <name type="scientific">Marinobacter adhaerens</name>
    <dbReference type="NCBI Taxonomy" id="1033846"/>
    <lineage>
        <taxon>Bacteria</taxon>
        <taxon>Pseudomonadati</taxon>
        <taxon>Pseudomonadota</taxon>
        <taxon>Gammaproteobacteria</taxon>
        <taxon>Pseudomonadales</taxon>
        <taxon>Marinobacteraceae</taxon>
        <taxon>Marinobacter</taxon>
    </lineage>
</organism>
<feature type="domain" description="Glutamate--cysteine ligase" evidence="10">
    <location>
        <begin position="19"/>
        <end position="375"/>
    </location>
</feature>
<accession>A0A851I3W6</accession>
<dbReference type="InterPro" id="IPR007370">
    <property type="entry name" value="Glu_cys_ligase"/>
</dbReference>
<dbReference type="EC" id="6.3.2.2" evidence="8"/>
<evidence type="ECO:0000256" key="3">
    <source>
        <dbReference type="ARBA" id="ARBA00022598"/>
    </source>
</evidence>
<keyword evidence="12" id="KW-1185">Reference proteome</keyword>
<evidence type="ECO:0000256" key="2">
    <source>
        <dbReference type="ARBA" id="ARBA00008772"/>
    </source>
</evidence>
<comment type="pathway">
    <text evidence="1 8 9">Sulfur metabolism; glutathione biosynthesis; glutathione from L-cysteine and L-glutamate: step 1/2.</text>
</comment>
<proteinExistence type="inferred from homology"/>
<evidence type="ECO:0000259" key="10">
    <source>
        <dbReference type="Pfam" id="PF04262"/>
    </source>
</evidence>
<keyword evidence="6 8" id="KW-0067">ATP-binding</keyword>
<evidence type="ECO:0000256" key="4">
    <source>
        <dbReference type="ARBA" id="ARBA00022684"/>
    </source>
</evidence>
<evidence type="ECO:0000256" key="8">
    <source>
        <dbReference type="HAMAP-Rule" id="MF_00578"/>
    </source>
</evidence>
<keyword evidence="4 8" id="KW-0317">Glutathione biosynthesis</keyword>
<dbReference type="GO" id="GO:0004357">
    <property type="term" value="F:glutamate-cysteine ligase activity"/>
    <property type="evidence" value="ECO:0007669"/>
    <property type="project" value="UniProtKB-UniRule"/>
</dbReference>
<dbReference type="PANTHER" id="PTHR38761:SF1">
    <property type="entry name" value="GLUTAMATE--CYSTEINE LIGASE"/>
    <property type="match status" value="1"/>
</dbReference>
<evidence type="ECO:0000313" key="11">
    <source>
        <dbReference type="EMBL" id="NWN92791.1"/>
    </source>
</evidence>
<dbReference type="SUPFAM" id="SSF55931">
    <property type="entry name" value="Glutamine synthetase/guanido kinase"/>
    <property type="match status" value="1"/>
</dbReference>
<dbReference type="NCBIfam" id="TIGR01434">
    <property type="entry name" value="glu_cys_ligase"/>
    <property type="match status" value="1"/>
</dbReference>
<evidence type="ECO:0000256" key="9">
    <source>
        <dbReference type="RuleBase" id="RU004391"/>
    </source>
</evidence>
<dbReference type="GO" id="GO:0005829">
    <property type="term" value="C:cytosol"/>
    <property type="evidence" value="ECO:0007669"/>
    <property type="project" value="TreeGrafter"/>
</dbReference>
<dbReference type="AlphaFoldDB" id="A0A851I3W6"/>
<dbReference type="PANTHER" id="PTHR38761">
    <property type="entry name" value="GLUTAMATE--CYSTEINE LIGASE"/>
    <property type="match status" value="1"/>
</dbReference>
<evidence type="ECO:0000313" key="12">
    <source>
        <dbReference type="Proteomes" id="UP000536442"/>
    </source>
</evidence>
<sequence length="517" mass="58130">MAESRHSVFRQFAASDWGGFLKGVEKEGLRVDSNGFIAQTSHPEALGSALTHPTITTDYSEALLELITPVCSSTSEMLESLRNTHKFVQKHLGDEVFWPASMPCELNGDASIPIAEYGTSNSGQMKYVYRQGLAVRYGRMMQSIAGTHYNLSLPDSFWKKWQAVLGDKQSLQDFKSDQYFWLVRNFRRRSWMLMYLFGTSPALDASFVEGVRHDLSRLDERTWFGEHATSLRMGDLGYHNNAQSSLNICFNKLSTYTQTLDRAINTNWPAYEALGTQRDGEFIQINTNVLQIENEYYSAVRPKRTAQSGEKPIHALESRGVEYVEVRCLDLDPFSPVGVSEAQVDFLDLFLLDCLLSDAPHIDDDECERLDDNFKDTVAKGRNPELEIWQAGKRTVIGDAATALLDQLEPLADLLDSWTGSDAYRQALSAQQAVLSGDRLVPSARVLESMQASGLGHRDWTMEMAIRHQNTLREEGMDASVEAALIAASKESLAEQKRIEAADTLPFSEFLEQYLRS</sequence>
<comment type="catalytic activity">
    <reaction evidence="7 8 9">
        <text>L-cysteine + L-glutamate + ATP = gamma-L-glutamyl-L-cysteine + ADP + phosphate + H(+)</text>
        <dbReference type="Rhea" id="RHEA:13285"/>
        <dbReference type="ChEBI" id="CHEBI:15378"/>
        <dbReference type="ChEBI" id="CHEBI:29985"/>
        <dbReference type="ChEBI" id="CHEBI:30616"/>
        <dbReference type="ChEBI" id="CHEBI:35235"/>
        <dbReference type="ChEBI" id="CHEBI:43474"/>
        <dbReference type="ChEBI" id="CHEBI:58173"/>
        <dbReference type="ChEBI" id="CHEBI:456216"/>
        <dbReference type="EC" id="6.3.2.2"/>
    </reaction>
</comment>
<dbReference type="GO" id="GO:0005524">
    <property type="term" value="F:ATP binding"/>
    <property type="evidence" value="ECO:0007669"/>
    <property type="project" value="UniProtKB-KW"/>
</dbReference>
<reference evidence="11 12" key="1">
    <citation type="submission" date="2020-03" db="EMBL/GenBank/DDBJ databases">
        <title>Metagenomic, metatranscriptomic, and metabolomic analyses revealed the key microbes and metabolic features during the fermentation of ganjang, Korean traditional soy sauce.</title>
        <authorList>
            <person name="Chun B.H."/>
            <person name="Jeon C.O."/>
        </authorList>
    </citation>
    <scope>NUCLEOTIDE SEQUENCE [LARGE SCALE GENOMIC DNA]</scope>
    <source>
        <strain evidence="11 12">KG14</strain>
    </source>
</reference>
<evidence type="ECO:0000256" key="1">
    <source>
        <dbReference type="ARBA" id="ARBA00005006"/>
    </source>
</evidence>
<dbReference type="InterPro" id="IPR014746">
    <property type="entry name" value="Gln_synth/guanido_kin_cat_dom"/>
</dbReference>
<dbReference type="InterPro" id="IPR006334">
    <property type="entry name" value="Glut_cys_ligase"/>
</dbReference>
<dbReference type="EMBL" id="JABEVQ010000009">
    <property type="protein sequence ID" value="NWN92791.1"/>
    <property type="molecule type" value="Genomic_DNA"/>
</dbReference>
<dbReference type="GO" id="GO:0046872">
    <property type="term" value="F:metal ion binding"/>
    <property type="evidence" value="ECO:0007669"/>
    <property type="project" value="TreeGrafter"/>
</dbReference>
<keyword evidence="5 8" id="KW-0547">Nucleotide-binding</keyword>
<gene>
    <name evidence="8" type="primary">gshA</name>
    <name evidence="11" type="ORF">HLV39_14965</name>
</gene>
<comment type="similarity">
    <text evidence="2 8">Belongs to the glutamate--cysteine ligase type 1 family. Type 1 subfamily.</text>
</comment>
<comment type="caution">
    <text evidence="11">The sequence shown here is derived from an EMBL/GenBank/DDBJ whole genome shotgun (WGS) entry which is preliminary data.</text>
</comment>
<evidence type="ECO:0000256" key="7">
    <source>
        <dbReference type="ARBA" id="ARBA00048819"/>
    </source>
</evidence>
<evidence type="ECO:0000256" key="6">
    <source>
        <dbReference type="ARBA" id="ARBA00022840"/>
    </source>
</evidence>
<dbReference type="HAMAP" id="MF_00578">
    <property type="entry name" value="Glu_cys_ligase"/>
    <property type="match status" value="1"/>
</dbReference>
<protein>
    <recommendedName>
        <fullName evidence="8">Glutamate--cysteine ligase</fullName>
        <ecNumber evidence="8">6.3.2.2</ecNumber>
    </recommendedName>
    <alternativeName>
        <fullName evidence="8">Gamma-ECS</fullName>
        <shortName evidence="8">GCS</shortName>
    </alternativeName>
    <alternativeName>
        <fullName evidence="8">Gamma-glutamylcysteine synthetase</fullName>
    </alternativeName>
</protein>
<dbReference type="Gene3D" id="3.30.590.20">
    <property type="match status" value="1"/>
</dbReference>
<evidence type="ECO:0000256" key="5">
    <source>
        <dbReference type="ARBA" id="ARBA00022741"/>
    </source>
</evidence>
<dbReference type="UniPathway" id="UPA00142">
    <property type="reaction ID" value="UER00209"/>
</dbReference>
<dbReference type="Pfam" id="PF04262">
    <property type="entry name" value="Glu_cys_ligase"/>
    <property type="match status" value="1"/>
</dbReference>
<keyword evidence="3 8" id="KW-0436">Ligase</keyword>
<name>A0A851I3W6_9GAMM</name>
<dbReference type="Proteomes" id="UP000536442">
    <property type="component" value="Unassembled WGS sequence"/>
</dbReference>